<comment type="pathway">
    <text evidence="2 12">Amino-acid biosynthesis; L-lysine biosynthesis via DAP pathway; (S)-tetrahydrodipicolinate from L-aspartate: step 3/4.</text>
</comment>
<feature type="site" description="Part of a proton relay during catalysis" evidence="12">
    <location>
        <position position="46"/>
    </location>
</feature>
<evidence type="ECO:0000256" key="2">
    <source>
        <dbReference type="ARBA" id="ARBA00005120"/>
    </source>
</evidence>
<gene>
    <name evidence="12" type="primary">dapA</name>
    <name evidence="16" type="ORF">HMPREF3182_00019</name>
</gene>
<keyword evidence="5 12" id="KW-0963">Cytoplasm</keyword>
<dbReference type="CDD" id="cd00950">
    <property type="entry name" value="DHDPS"/>
    <property type="match status" value="1"/>
</dbReference>
<dbReference type="InterPro" id="IPR013785">
    <property type="entry name" value="Aldolase_TIM"/>
</dbReference>
<dbReference type="InterPro" id="IPR005263">
    <property type="entry name" value="DapA"/>
</dbReference>
<evidence type="ECO:0000256" key="12">
    <source>
        <dbReference type="HAMAP-Rule" id="MF_00418"/>
    </source>
</evidence>
<dbReference type="GO" id="GO:0008840">
    <property type="term" value="F:4-hydroxy-tetrahydrodipicolinate synthase activity"/>
    <property type="evidence" value="ECO:0007669"/>
    <property type="project" value="UniProtKB-UniRule"/>
</dbReference>
<evidence type="ECO:0000256" key="9">
    <source>
        <dbReference type="ARBA" id="ARBA00023239"/>
    </source>
</evidence>
<evidence type="ECO:0000256" key="4">
    <source>
        <dbReference type="ARBA" id="ARBA00012086"/>
    </source>
</evidence>
<evidence type="ECO:0000313" key="16">
    <source>
        <dbReference type="EMBL" id="KXB93103.1"/>
    </source>
</evidence>
<dbReference type="PANTHER" id="PTHR12128">
    <property type="entry name" value="DIHYDRODIPICOLINATE SYNTHASE"/>
    <property type="match status" value="1"/>
</dbReference>
<dbReference type="InterPro" id="IPR020624">
    <property type="entry name" value="Schiff_base-form_aldolases_CS"/>
</dbReference>
<dbReference type="GO" id="GO:0005829">
    <property type="term" value="C:cytosol"/>
    <property type="evidence" value="ECO:0007669"/>
    <property type="project" value="TreeGrafter"/>
</dbReference>
<dbReference type="PRINTS" id="PR00146">
    <property type="entry name" value="DHPICSNTHASE"/>
</dbReference>
<dbReference type="GO" id="GO:0009089">
    <property type="term" value="P:lysine biosynthetic process via diaminopimelate"/>
    <property type="evidence" value="ECO:0007669"/>
    <property type="project" value="UniProtKB-UniRule"/>
</dbReference>
<feature type="site" description="Part of a proton relay during catalysis" evidence="12">
    <location>
        <position position="109"/>
    </location>
</feature>
<dbReference type="HAMAP" id="MF_00418">
    <property type="entry name" value="DapA"/>
    <property type="match status" value="1"/>
</dbReference>
<reference evidence="17" key="1">
    <citation type="submission" date="2016-01" db="EMBL/GenBank/DDBJ databases">
        <authorList>
            <person name="Mitreva M."/>
            <person name="Pepin K.H."/>
            <person name="Mihindukulasuriya K.A."/>
            <person name="Fulton R."/>
            <person name="Fronick C."/>
            <person name="O'Laughlin M."/>
            <person name="Miner T."/>
            <person name="Herter B."/>
            <person name="Rosa B.A."/>
            <person name="Cordes M."/>
            <person name="Tomlinson C."/>
            <person name="Wollam A."/>
            <person name="Palsikar V.B."/>
            <person name="Mardis E.R."/>
            <person name="Wilson R.K."/>
        </authorList>
    </citation>
    <scope>NUCLEOTIDE SEQUENCE [LARGE SCALE GENOMIC DNA]</scope>
    <source>
        <strain evidence="17">KA00182</strain>
    </source>
</reference>
<protein>
    <recommendedName>
        <fullName evidence="4 12">4-hydroxy-tetrahydrodipicolinate synthase</fullName>
        <shortName evidence="12">HTPA synthase</shortName>
        <ecNumber evidence="4 12">4.3.3.7</ecNumber>
    </recommendedName>
</protein>
<comment type="catalytic activity">
    <reaction evidence="11 12">
        <text>L-aspartate 4-semialdehyde + pyruvate = (2S,4S)-4-hydroxy-2,3,4,5-tetrahydrodipicolinate + H2O + H(+)</text>
        <dbReference type="Rhea" id="RHEA:34171"/>
        <dbReference type="ChEBI" id="CHEBI:15361"/>
        <dbReference type="ChEBI" id="CHEBI:15377"/>
        <dbReference type="ChEBI" id="CHEBI:15378"/>
        <dbReference type="ChEBI" id="CHEBI:67139"/>
        <dbReference type="ChEBI" id="CHEBI:537519"/>
        <dbReference type="EC" id="4.3.3.7"/>
    </reaction>
</comment>
<dbReference type="InterPro" id="IPR002220">
    <property type="entry name" value="DapA-like"/>
</dbReference>
<dbReference type="SMART" id="SM01130">
    <property type="entry name" value="DHDPS"/>
    <property type="match status" value="1"/>
</dbReference>
<dbReference type="STRING" id="1588748.HMPREF3182_00019"/>
<dbReference type="PANTHER" id="PTHR12128:SF66">
    <property type="entry name" value="4-HYDROXY-2-OXOGLUTARATE ALDOLASE, MITOCHONDRIAL"/>
    <property type="match status" value="1"/>
</dbReference>
<dbReference type="PROSITE" id="PS00665">
    <property type="entry name" value="DHDPS_1"/>
    <property type="match status" value="1"/>
</dbReference>
<dbReference type="SUPFAM" id="SSF51569">
    <property type="entry name" value="Aldolase"/>
    <property type="match status" value="1"/>
</dbReference>
<comment type="similarity">
    <text evidence="3 12 13">Belongs to the DapA family.</text>
</comment>
<accession>A0A134CLL8</accession>
<name>A0A134CLL8_9FIRM</name>
<comment type="caution">
    <text evidence="12">Was originally thought to be a dihydrodipicolinate synthase (DHDPS), catalyzing the condensation of (S)-aspartate-beta-semialdehyde [(S)-ASA] and pyruvate to dihydrodipicolinate (DHDP). However, it was shown in E.coli that the product of the enzymatic reaction is not dihydrodipicolinate but in fact (4S)-4-hydroxy-2,3,4,5-tetrahydro-(2S)-dipicolinic acid (HTPA), and that the consecutive dehydration reaction leading to DHDP is not spontaneous but catalyzed by DapB.</text>
</comment>
<dbReference type="PATRIC" id="fig|1588748.3.peg.19"/>
<evidence type="ECO:0000256" key="11">
    <source>
        <dbReference type="ARBA" id="ARBA00047836"/>
    </source>
</evidence>
<comment type="function">
    <text evidence="1 12">Catalyzes the condensation of (S)-aspartate-beta-semialdehyde [(S)-ASA] and pyruvate to 4-hydroxy-tetrahydrodipicolinate (HTPA).</text>
</comment>
<keyword evidence="7 12" id="KW-0220">Diaminopimelate biosynthesis</keyword>
<keyword evidence="10 12" id="KW-0704">Schiff base</keyword>
<dbReference type="UniPathway" id="UPA00034">
    <property type="reaction ID" value="UER00017"/>
</dbReference>
<dbReference type="InterPro" id="IPR020625">
    <property type="entry name" value="Schiff_base-form_aldolases_AS"/>
</dbReference>
<keyword evidence="6 12" id="KW-0028">Amino-acid biosynthesis</keyword>
<dbReference type="EC" id="4.3.3.7" evidence="4 12"/>
<organism evidence="16 17">
    <name type="scientific">Megasphaera hutchinsoni</name>
    <dbReference type="NCBI Taxonomy" id="1588748"/>
    <lineage>
        <taxon>Bacteria</taxon>
        <taxon>Bacillati</taxon>
        <taxon>Bacillota</taxon>
        <taxon>Negativicutes</taxon>
        <taxon>Veillonellales</taxon>
        <taxon>Veillonellaceae</taxon>
        <taxon>Megasphaera</taxon>
    </lineage>
</organism>
<dbReference type="AlphaFoldDB" id="A0A134CLL8"/>
<evidence type="ECO:0000256" key="3">
    <source>
        <dbReference type="ARBA" id="ARBA00007592"/>
    </source>
</evidence>
<dbReference type="PIRSF" id="PIRSF001365">
    <property type="entry name" value="DHDPS"/>
    <property type="match status" value="1"/>
</dbReference>
<feature type="active site" description="Proton donor/acceptor" evidence="12 14">
    <location>
        <position position="135"/>
    </location>
</feature>
<evidence type="ECO:0000256" key="13">
    <source>
        <dbReference type="PIRNR" id="PIRNR001365"/>
    </source>
</evidence>
<sequence length="297" mass="31405">MNHFGNVITAMITPFHADGSVDYEAAASLATYLCEHGSDGVLVAGTTGEGATLTEQEKLTLFTTIVDALGKKATVIANVGSNNTAQTIAFAQKAAKTGVDALLVITPYYNKPNQAGCYAHFAAVAQAVSLPIILYNVPGRTGGKVEAQTVVRLARDFTNIVGIKEASGDLVAATMIARDTPDDFMLYSGEDNLTLPLLAVGGCGIISVASHLIGQALQEMIVAYKQQDVTKACRLHQQLLDVCNGVFCTVNPIPVKTCCHMLGLAEEVFRLPMVKASAAEKAFLRTMLEKAQIISPS</sequence>
<evidence type="ECO:0000256" key="10">
    <source>
        <dbReference type="ARBA" id="ARBA00023270"/>
    </source>
</evidence>
<evidence type="ECO:0000256" key="5">
    <source>
        <dbReference type="ARBA" id="ARBA00022490"/>
    </source>
</evidence>
<dbReference type="NCBIfam" id="TIGR00674">
    <property type="entry name" value="dapA"/>
    <property type="match status" value="1"/>
</dbReference>
<comment type="caution">
    <text evidence="16">The sequence shown here is derived from an EMBL/GenBank/DDBJ whole genome shotgun (WGS) entry which is preliminary data.</text>
</comment>
<evidence type="ECO:0000313" key="17">
    <source>
        <dbReference type="Proteomes" id="UP000070160"/>
    </source>
</evidence>
<proteinExistence type="inferred from homology"/>
<evidence type="ECO:0000256" key="1">
    <source>
        <dbReference type="ARBA" id="ARBA00003294"/>
    </source>
</evidence>
<evidence type="ECO:0000256" key="8">
    <source>
        <dbReference type="ARBA" id="ARBA00023154"/>
    </source>
</evidence>
<feature type="binding site" evidence="12 15">
    <location>
        <position position="47"/>
    </location>
    <ligand>
        <name>pyruvate</name>
        <dbReference type="ChEBI" id="CHEBI:15361"/>
    </ligand>
</feature>
<evidence type="ECO:0000256" key="14">
    <source>
        <dbReference type="PIRSR" id="PIRSR001365-1"/>
    </source>
</evidence>
<dbReference type="PROSITE" id="PS00666">
    <property type="entry name" value="DHDPS_2"/>
    <property type="match status" value="1"/>
</dbReference>
<dbReference type="GO" id="GO:0019877">
    <property type="term" value="P:diaminopimelate biosynthetic process"/>
    <property type="evidence" value="ECO:0007669"/>
    <property type="project" value="UniProtKB-UniRule"/>
</dbReference>
<feature type="active site" description="Schiff-base intermediate with substrate" evidence="12 14">
    <location>
        <position position="164"/>
    </location>
</feature>
<dbReference type="Gene3D" id="3.20.20.70">
    <property type="entry name" value="Aldolase class I"/>
    <property type="match status" value="1"/>
</dbReference>
<keyword evidence="8 12" id="KW-0457">Lysine biosynthesis</keyword>
<dbReference type="EMBL" id="LSDT01000002">
    <property type="protein sequence ID" value="KXB93103.1"/>
    <property type="molecule type" value="Genomic_DNA"/>
</dbReference>
<dbReference type="Pfam" id="PF00701">
    <property type="entry name" value="DHDPS"/>
    <property type="match status" value="1"/>
</dbReference>
<comment type="subunit">
    <text evidence="12">Homotetramer; dimer of dimers.</text>
</comment>
<evidence type="ECO:0000256" key="7">
    <source>
        <dbReference type="ARBA" id="ARBA00022915"/>
    </source>
</evidence>
<dbReference type="Proteomes" id="UP000070160">
    <property type="component" value="Unassembled WGS sequence"/>
</dbReference>
<comment type="subcellular location">
    <subcellularLocation>
        <location evidence="12">Cytoplasm</location>
    </subcellularLocation>
</comment>
<dbReference type="RefSeq" id="WP_062484802.1">
    <property type="nucleotide sequence ID" value="NZ_KQ960925.1"/>
</dbReference>
<keyword evidence="9 12" id="KW-0456">Lyase</keyword>
<feature type="binding site" evidence="12 15">
    <location>
        <position position="206"/>
    </location>
    <ligand>
        <name>pyruvate</name>
        <dbReference type="ChEBI" id="CHEBI:15361"/>
    </ligand>
</feature>
<keyword evidence="17" id="KW-1185">Reference proteome</keyword>
<evidence type="ECO:0000256" key="15">
    <source>
        <dbReference type="PIRSR" id="PIRSR001365-2"/>
    </source>
</evidence>
<evidence type="ECO:0000256" key="6">
    <source>
        <dbReference type="ARBA" id="ARBA00022605"/>
    </source>
</evidence>